<dbReference type="Proteomes" id="UP000543364">
    <property type="component" value="Unassembled WGS sequence"/>
</dbReference>
<organism evidence="5 6">
    <name type="scientific">Cephalopterus ornatus</name>
    <name type="common">Amazonian umbrellabird</name>
    <dbReference type="NCBI Taxonomy" id="114276"/>
    <lineage>
        <taxon>Eukaryota</taxon>
        <taxon>Metazoa</taxon>
        <taxon>Chordata</taxon>
        <taxon>Craniata</taxon>
        <taxon>Vertebrata</taxon>
        <taxon>Euteleostomi</taxon>
        <taxon>Archelosauria</taxon>
        <taxon>Archosauria</taxon>
        <taxon>Dinosauria</taxon>
        <taxon>Saurischia</taxon>
        <taxon>Theropoda</taxon>
        <taxon>Coelurosauria</taxon>
        <taxon>Aves</taxon>
        <taxon>Neognathae</taxon>
        <taxon>Neoaves</taxon>
        <taxon>Telluraves</taxon>
        <taxon>Australaves</taxon>
        <taxon>Passeriformes</taxon>
        <taxon>Cotingidae</taxon>
        <taxon>Cephalopterus</taxon>
    </lineage>
</organism>
<keyword evidence="2" id="KW-1064">Adaptive immunity</keyword>
<feature type="domain" description="Ig-like" evidence="4">
    <location>
        <begin position="1"/>
        <end position="106"/>
    </location>
</feature>
<dbReference type="SUPFAM" id="SSF48726">
    <property type="entry name" value="Immunoglobulin"/>
    <property type="match status" value="1"/>
</dbReference>
<dbReference type="PROSITE" id="PS50835">
    <property type="entry name" value="IG_LIKE"/>
    <property type="match status" value="1"/>
</dbReference>
<reference evidence="5 6" key="1">
    <citation type="submission" date="2019-09" db="EMBL/GenBank/DDBJ databases">
        <title>Bird 10,000 Genomes (B10K) Project - Family phase.</title>
        <authorList>
            <person name="Zhang G."/>
        </authorList>
    </citation>
    <scope>NUCLEOTIDE SEQUENCE [LARGE SCALE GENOMIC DNA]</scope>
    <source>
        <strain evidence="5">B10K-DU-001-01</strain>
        <tissue evidence="5">Muscle</tissue>
    </source>
</reference>
<gene>
    <name evidence="5" type="primary">Ighv374</name>
    <name evidence="5" type="ORF">CEPORN_R02808</name>
</gene>
<dbReference type="GO" id="GO:0019814">
    <property type="term" value="C:immunoglobulin complex"/>
    <property type="evidence" value="ECO:0007669"/>
    <property type="project" value="UniProtKB-KW"/>
</dbReference>
<dbReference type="GO" id="GO:0005576">
    <property type="term" value="C:extracellular region"/>
    <property type="evidence" value="ECO:0007669"/>
    <property type="project" value="UniProtKB-ARBA"/>
</dbReference>
<accession>A0A7K5U5X1</accession>
<proteinExistence type="predicted"/>
<keyword evidence="6" id="KW-1185">Reference proteome</keyword>
<evidence type="ECO:0000313" key="5">
    <source>
        <dbReference type="EMBL" id="NWU11211.1"/>
    </source>
</evidence>
<dbReference type="SMART" id="SM00406">
    <property type="entry name" value="IGv"/>
    <property type="match status" value="1"/>
</dbReference>
<evidence type="ECO:0000259" key="4">
    <source>
        <dbReference type="PROSITE" id="PS50835"/>
    </source>
</evidence>
<protein>
    <submittedName>
        <fullName evidence="5">HV374 protein</fullName>
    </submittedName>
</protein>
<name>A0A7K5U5X1_CEPOR</name>
<evidence type="ECO:0000313" key="6">
    <source>
        <dbReference type="Proteomes" id="UP000543364"/>
    </source>
</evidence>
<dbReference type="InterPro" id="IPR013783">
    <property type="entry name" value="Ig-like_fold"/>
</dbReference>
<dbReference type="InterPro" id="IPR036179">
    <property type="entry name" value="Ig-like_dom_sf"/>
</dbReference>
<dbReference type="FunFam" id="2.60.40.10:FF:002198">
    <property type="entry name" value="Immunoglobulin heavy variable 5-2"/>
    <property type="match status" value="1"/>
</dbReference>
<dbReference type="InterPro" id="IPR050199">
    <property type="entry name" value="IgHV"/>
</dbReference>
<dbReference type="InterPro" id="IPR013106">
    <property type="entry name" value="Ig_V-set"/>
</dbReference>
<evidence type="ECO:0000256" key="3">
    <source>
        <dbReference type="ARBA" id="ARBA00043265"/>
    </source>
</evidence>
<keyword evidence="3" id="KW-1280">Immunoglobulin</keyword>
<dbReference type="Gene3D" id="2.60.40.10">
    <property type="entry name" value="Immunoglobulins"/>
    <property type="match status" value="1"/>
</dbReference>
<feature type="non-terminal residue" evidence="5">
    <location>
        <position position="1"/>
    </location>
</feature>
<sequence>AVTPVESGGDLKAPGGSLQLLCRASGFTFSSHGMFWVHQSPGKGLAFVAGIYSDGTGTGYAPAVQGRFTISRDNGQSSVTPQMNSLEEEDSATYFCAKKAGAGGYD</sequence>
<dbReference type="PANTHER" id="PTHR23266">
    <property type="entry name" value="IMMUNOGLOBULIN HEAVY CHAIN"/>
    <property type="match status" value="1"/>
</dbReference>
<dbReference type="EMBL" id="VZRE01007645">
    <property type="protein sequence ID" value="NWU11211.1"/>
    <property type="molecule type" value="Genomic_DNA"/>
</dbReference>
<dbReference type="GO" id="GO:0002250">
    <property type="term" value="P:adaptive immune response"/>
    <property type="evidence" value="ECO:0007669"/>
    <property type="project" value="UniProtKB-KW"/>
</dbReference>
<keyword evidence="1" id="KW-0391">Immunity</keyword>
<evidence type="ECO:0000256" key="1">
    <source>
        <dbReference type="ARBA" id="ARBA00022859"/>
    </source>
</evidence>
<evidence type="ECO:0000256" key="2">
    <source>
        <dbReference type="ARBA" id="ARBA00023130"/>
    </source>
</evidence>
<dbReference type="Pfam" id="PF07686">
    <property type="entry name" value="V-set"/>
    <property type="match status" value="1"/>
</dbReference>
<dbReference type="AlphaFoldDB" id="A0A7K5U5X1"/>
<dbReference type="InterPro" id="IPR007110">
    <property type="entry name" value="Ig-like_dom"/>
</dbReference>
<feature type="non-terminal residue" evidence="5">
    <location>
        <position position="106"/>
    </location>
</feature>
<comment type="caution">
    <text evidence="5">The sequence shown here is derived from an EMBL/GenBank/DDBJ whole genome shotgun (WGS) entry which is preliminary data.</text>
</comment>